<protein>
    <submittedName>
        <fullName evidence="2">Uncharacterized protein</fullName>
    </submittedName>
</protein>
<evidence type="ECO:0000313" key="3">
    <source>
        <dbReference type="Proteomes" id="UP000541444"/>
    </source>
</evidence>
<accession>A0A7J7LR57</accession>
<keyword evidence="3" id="KW-1185">Reference proteome</keyword>
<feature type="compositionally biased region" description="Basic and acidic residues" evidence="1">
    <location>
        <begin position="60"/>
        <end position="78"/>
    </location>
</feature>
<dbReference type="EMBL" id="JACGCM010002086">
    <property type="protein sequence ID" value="KAF6145136.1"/>
    <property type="molecule type" value="Genomic_DNA"/>
</dbReference>
<feature type="non-terminal residue" evidence="2">
    <location>
        <position position="1"/>
    </location>
</feature>
<feature type="non-terminal residue" evidence="2">
    <location>
        <position position="246"/>
    </location>
</feature>
<gene>
    <name evidence="2" type="ORF">GIB67_013487</name>
</gene>
<evidence type="ECO:0000256" key="1">
    <source>
        <dbReference type="SAM" id="MobiDB-lite"/>
    </source>
</evidence>
<name>A0A7J7LR57_9MAGN</name>
<comment type="caution">
    <text evidence="2">The sequence shown here is derived from an EMBL/GenBank/DDBJ whole genome shotgun (WGS) entry which is preliminary data.</text>
</comment>
<feature type="region of interest" description="Disordered" evidence="1">
    <location>
        <begin position="56"/>
        <end position="82"/>
    </location>
</feature>
<dbReference type="Proteomes" id="UP000541444">
    <property type="component" value="Unassembled WGS sequence"/>
</dbReference>
<dbReference type="AlphaFoldDB" id="A0A7J7LR57"/>
<sequence>HLFNPTSITNILDENGDIHKLEQIGLSVPGSDNHLSSAAQKNEELGVETPGVERCNSNRISEKSVGTDHDEGPDRHLSSDINQNLGIYSPNEASLVTVEPDSLSKDDTYDFQRNEQVISTPGKHTRSPVNKAENMLSTPPKLKKLAIFGHRRESADTGVDTVKASQSVSMDHDLLNSGSLLRENKANTVSSASCDDSTKLKSVVTNEVLHQNIQKESGNIGDYVTPLRPRDTRNLQPGSSDLHFLT</sequence>
<feature type="region of interest" description="Disordered" evidence="1">
    <location>
        <begin position="227"/>
        <end position="246"/>
    </location>
</feature>
<proteinExistence type="predicted"/>
<evidence type="ECO:0000313" key="2">
    <source>
        <dbReference type="EMBL" id="KAF6145136.1"/>
    </source>
</evidence>
<reference evidence="2 3" key="1">
    <citation type="journal article" date="2020" name="IScience">
        <title>Genome Sequencing of the Endangered Kingdonia uniflora (Circaeasteraceae, Ranunculales) Reveals Potential Mechanisms of Evolutionary Specialization.</title>
        <authorList>
            <person name="Sun Y."/>
            <person name="Deng T."/>
            <person name="Zhang A."/>
            <person name="Moore M.J."/>
            <person name="Landis J.B."/>
            <person name="Lin N."/>
            <person name="Zhang H."/>
            <person name="Zhang X."/>
            <person name="Huang J."/>
            <person name="Zhang X."/>
            <person name="Sun H."/>
            <person name="Wang H."/>
        </authorList>
    </citation>
    <scope>NUCLEOTIDE SEQUENCE [LARGE SCALE GENOMIC DNA]</scope>
    <source>
        <strain evidence="2">TB1705</strain>
        <tissue evidence="2">Leaf</tissue>
    </source>
</reference>
<organism evidence="2 3">
    <name type="scientific">Kingdonia uniflora</name>
    <dbReference type="NCBI Taxonomy" id="39325"/>
    <lineage>
        <taxon>Eukaryota</taxon>
        <taxon>Viridiplantae</taxon>
        <taxon>Streptophyta</taxon>
        <taxon>Embryophyta</taxon>
        <taxon>Tracheophyta</taxon>
        <taxon>Spermatophyta</taxon>
        <taxon>Magnoliopsida</taxon>
        <taxon>Ranunculales</taxon>
        <taxon>Circaeasteraceae</taxon>
        <taxon>Kingdonia</taxon>
    </lineage>
</organism>